<dbReference type="EMBL" id="SDPN01000011">
    <property type="protein sequence ID" value="RXZ71425.1"/>
    <property type="molecule type" value="Genomic_DNA"/>
</dbReference>
<sequence length="206" mass="24110">MRVFEVDERDSTWESDRARYRLYLFEGPGNAVTTLDLLDAQIHDVLEAAALAGKDDKLWAIALVVDESTAGRGLIWLSGMDYNDTPVTAPQWRARATMQNRYLMAKHSRGQPPLLPDGRRVIRVFPDHGHRWPLWENFTDKYAMEPSDYNLSKPLSEGFRRWYDEWERRGIDWRPDDTWKEEGLRLVQSLQAEVVAFAEVRPEFDR</sequence>
<keyword evidence="2" id="KW-1185">Reference proteome</keyword>
<dbReference type="Proteomes" id="UP000293865">
    <property type="component" value="Unassembled WGS sequence"/>
</dbReference>
<organism evidence="1 2">
    <name type="scientific">Agromyces albus</name>
    <dbReference type="NCBI Taxonomy" id="205332"/>
    <lineage>
        <taxon>Bacteria</taxon>
        <taxon>Bacillati</taxon>
        <taxon>Actinomycetota</taxon>
        <taxon>Actinomycetes</taxon>
        <taxon>Micrococcales</taxon>
        <taxon>Microbacteriaceae</taxon>
        <taxon>Agromyces</taxon>
    </lineage>
</organism>
<evidence type="ECO:0000313" key="1">
    <source>
        <dbReference type="EMBL" id="RXZ71425.1"/>
    </source>
</evidence>
<evidence type="ECO:0000313" key="2">
    <source>
        <dbReference type="Proteomes" id="UP000293865"/>
    </source>
</evidence>
<dbReference type="AlphaFoldDB" id="A0A4Q2L099"/>
<proteinExistence type="predicted"/>
<reference evidence="1 2" key="1">
    <citation type="submission" date="2019-01" db="EMBL/GenBank/DDBJ databases">
        <title>Agromyces.</title>
        <authorList>
            <person name="Li J."/>
        </authorList>
    </citation>
    <scope>NUCLEOTIDE SEQUENCE [LARGE SCALE GENOMIC DNA]</scope>
    <source>
        <strain evidence="1 2">DSM 15934</strain>
    </source>
</reference>
<dbReference type="OrthoDB" id="4381340at2"/>
<gene>
    <name evidence="1" type="ORF">ESP51_07765</name>
</gene>
<dbReference type="RefSeq" id="WP_129520335.1">
    <property type="nucleotide sequence ID" value="NZ_SDPN01000011.1"/>
</dbReference>
<name>A0A4Q2L099_9MICO</name>
<comment type="caution">
    <text evidence="1">The sequence shown here is derived from an EMBL/GenBank/DDBJ whole genome shotgun (WGS) entry which is preliminary data.</text>
</comment>
<protein>
    <submittedName>
        <fullName evidence="1">Uncharacterized protein</fullName>
    </submittedName>
</protein>
<accession>A0A4Q2L099</accession>